<reference evidence="1 2" key="1">
    <citation type="submission" date="2024-01" db="EMBL/GenBank/DDBJ databases">
        <title>The genome of the rayed Mediterranean limpet Patella caerulea (Linnaeus, 1758).</title>
        <authorList>
            <person name="Anh-Thu Weber A."/>
            <person name="Halstead-Nussloch G."/>
        </authorList>
    </citation>
    <scope>NUCLEOTIDE SEQUENCE [LARGE SCALE GENOMIC DNA]</scope>
    <source>
        <strain evidence="1">AATW-2023a</strain>
        <tissue evidence="1">Whole specimen</tissue>
    </source>
</reference>
<dbReference type="AlphaFoldDB" id="A0AAN8JTZ7"/>
<accession>A0AAN8JTZ7</accession>
<keyword evidence="2" id="KW-1185">Reference proteome</keyword>
<sequence length="109" mass="12380">MDVMLYTASREMGFQGFIVGPAIVDLGSFQMELDHLYVAPIEDMLLGLDFMRENKVRIDMLTDELQIGNDDFDLVYSEKDEISEHADIAVVKRTLIPPLSVARVRCTLK</sequence>
<organism evidence="1 2">
    <name type="scientific">Patella caerulea</name>
    <name type="common">Rayed Mediterranean limpet</name>
    <dbReference type="NCBI Taxonomy" id="87958"/>
    <lineage>
        <taxon>Eukaryota</taxon>
        <taxon>Metazoa</taxon>
        <taxon>Spiralia</taxon>
        <taxon>Lophotrochozoa</taxon>
        <taxon>Mollusca</taxon>
        <taxon>Gastropoda</taxon>
        <taxon>Patellogastropoda</taxon>
        <taxon>Patelloidea</taxon>
        <taxon>Patellidae</taxon>
        <taxon>Patella</taxon>
    </lineage>
</organism>
<comment type="caution">
    <text evidence="1">The sequence shown here is derived from an EMBL/GenBank/DDBJ whole genome shotgun (WGS) entry which is preliminary data.</text>
</comment>
<proteinExistence type="predicted"/>
<evidence type="ECO:0000313" key="1">
    <source>
        <dbReference type="EMBL" id="KAK6181974.1"/>
    </source>
</evidence>
<gene>
    <name evidence="1" type="ORF">SNE40_009749</name>
</gene>
<dbReference type="Proteomes" id="UP001347796">
    <property type="component" value="Unassembled WGS sequence"/>
</dbReference>
<protein>
    <submittedName>
        <fullName evidence="1">Uncharacterized protein</fullName>
    </submittedName>
</protein>
<name>A0AAN8JTZ7_PATCE</name>
<evidence type="ECO:0000313" key="2">
    <source>
        <dbReference type="Proteomes" id="UP001347796"/>
    </source>
</evidence>
<dbReference type="EMBL" id="JAZGQO010000007">
    <property type="protein sequence ID" value="KAK6181974.1"/>
    <property type="molecule type" value="Genomic_DNA"/>
</dbReference>